<gene>
    <name evidence="1" type="ORF">MNBD_BACTEROID03-2121</name>
</gene>
<evidence type="ECO:0008006" key="2">
    <source>
        <dbReference type="Google" id="ProtNLM"/>
    </source>
</evidence>
<sequence length="257" mass="28803">MKTLKLCVAVFTIALIMPLQAQTADEILDSYYENIGGLEKLKGLKGMKMTAKINQQGMEIPLEILQLSDGRQMTLINFQGKELKQGVFDGETLWSHNFMTMKAEKSDAEATANFKLNTNDFPDSFIDYKEKGYTVELVGKETIDGAETFKLKLIKEPITVDGKEEEDISFYFFDTDNFVPIAMQSEVREGPGKGMTQEITFSDYQEIDGLYFPFSMTQGVKGQPGSPITIESIELNPTVDDGVFAFPDEIEGESEKE</sequence>
<dbReference type="Gene3D" id="2.50.20.10">
    <property type="entry name" value="Lipoprotein localisation LolA/LolB/LppX"/>
    <property type="match status" value="1"/>
</dbReference>
<evidence type="ECO:0000313" key="1">
    <source>
        <dbReference type="EMBL" id="VAW11050.1"/>
    </source>
</evidence>
<organism evidence="1">
    <name type="scientific">hydrothermal vent metagenome</name>
    <dbReference type="NCBI Taxonomy" id="652676"/>
    <lineage>
        <taxon>unclassified sequences</taxon>
        <taxon>metagenomes</taxon>
        <taxon>ecological metagenomes</taxon>
    </lineage>
</organism>
<dbReference type="AlphaFoldDB" id="A0A3B0T289"/>
<protein>
    <recommendedName>
        <fullName evidence="2">Outer membrane lipoprotein-sorting protein</fullName>
    </recommendedName>
</protein>
<proteinExistence type="predicted"/>
<dbReference type="EMBL" id="UOEL01000047">
    <property type="protein sequence ID" value="VAW11050.1"/>
    <property type="molecule type" value="Genomic_DNA"/>
</dbReference>
<reference evidence="1" key="1">
    <citation type="submission" date="2018-06" db="EMBL/GenBank/DDBJ databases">
        <authorList>
            <person name="Zhirakovskaya E."/>
        </authorList>
    </citation>
    <scope>NUCLEOTIDE SEQUENCE</scope>
</reference>
<accession>A0A3B0T289</accession>
<name>A0A3B0T289_9ZZZZ</name>